<sequence length="196" mass="22308">MLPNRTVLYVLIFVVLFFLAVDIITLLMRGPNFDVVYYDSDIFSDYSKIATITTVSGLKFKSEKKESEYINTYKETSKETFEKYFSQVSKEIGKDIKVLDVDFSWRKREGILEITEKVTLSGLVQNQIMDGKEIYILDMGKVKMNAIGNANLKVHLPGDAVLITVEPTPTTQSANFVVWSGNDILYFPEIKYKGGE</sequence>
<dbReference type="Proteomes" id="UP000002415">
    <property type="component" value="Chromosome"/>
</dbReference>
<proteinExistence type="predicted"/>
<dbReference type="KEGG" id="fno:Fnod_1688"/>
<evidence type="ECO:0000313" key="3">
    <source>
        <dbReference type="Proteomes" id="UP000002415"/>
    </source>
</evidence>
<evidence type="ECO:0000256" key="1">
    <source>
        <dbReference type="SAM" id="Phobius"/>
    </source>
</evidence>
<reference evidence="2 3" key="1">
    <citation type="submission" date="2007-07" db="EMBL/GenBank/DDBJ databases">
        <title>Complete sequence of Fervidobacterium nodosum Rt17-B1.</title>
        <authorList>
            <consortium name="US DOE Joint Genome Institute"/>
            <person name="Copeland A."/>
            <person name="Lucas S."/>
            <person name="Lapidus A."/>
            <person name="Barry K."/>
            <person name="Glavina del Rio T."/>
            <person name="Dalin E."/>
            <person name="Tice H."/>
            <person name="Pitluck S."/>
            <person name="Saunders E."/>
            <person name="Brettin T."/>
            <person name="Bruce D."/>
            <person name="Detter J.C."/>
            <person name="Han C."/>
            <person name="Schmutz J."/>
            <person name="Larimer F."/>
            <person name="Land M."/>
            <person name="Hauser L."/>
            <person name="Kyrpides N."/>
            <person name="Mikhailova N."/>
            <person name="Nelson K."/>
            <person name="Gogarten J.P."/>
            <person name="Noll K."/>
            <person name="Richardson P."/>
        </authorList>
    </citation>
    <scope>NUCLEOTIDE SEQUENCE [LARGE SCALE GENOMIC DNA]</scope>
    <source>
        <strain evidence="3">ATCC 35602 / DSM 5306 / Rt17-B1</strain>
    </source>
</reference>
<reference evidence="2 3" key="2">
    <citation type="journal article" date="2009" name="Proc. Natl. Acad. Sci. U.S.A.">
        <title>On the chimeric nature, thermophilic origin, and phylogenetic placement of the Thermotogales.</title>
        <authorList>
            <person name="Zhaxybayeva O."/>
            <person name="Swithers K.S."/>
            <person name="Lapierre P."/>
            <person name="Fournier G.P."/>
            <person name="Bickhart D.M."/>
            <person name="DeBoy R.T."/>
            <person name="Nelson K.E."/>
            <person name="Nesbo C.L."/>
            <person name="Doolittle W.F."/>
            <person name="Gogarten J.P."/>
            <person name="Noll K.M."/>
        </authorList>
    </citation>
    <scope>NUCLEOTIDE SEQUENCE [LARGE SCALE GENOMIC DNA]</scope>
    <source>
        <strain evidence="3">ATCC 35602 / DSM 5306 / Rt17-B1</strain>
    </source>
</reference>
<feature type="transmembrane region" description="Helical" evidence="1">
    <location>
        <begin position="6"/>
        <end position="28"/>
    </location>
</feature>
<evidence type="ECO:0008006" key="4">
    <source>
        <dbReference type="Google" id="ProtNLM"/>
    </source>
</evidence>
<accession>A7HNP0</accession>
<dbReference type="Pfam" id="PF16238">
    <property type="entry name" value="DUF4897"/>
    <property type="match status" value="1"/>
</dbReference>
<evidence type="ECO:0000313" key="2">
    <source>
        <dbReference type="EMBL" id="ABS61523.1"/>
    </source>
</evidence>
<name>A7HNP0_FERNB</name>
<keyword evidence="3" id="KW-1185">Reference proteome</keyword>
<dbReference type="EMBL" id="CP000771">
    <property type="protein sequence ID" value="ABS61523.1"/>
    <property type="molecule type" value="Genomic_DNA"/>
</dbReference>
<dbReference type="eggNOG" id="ENOG50337CQ">
    <property type="taxonomic scope" value="Bacteria"/>
</dbReference>
<keyword evidence="1" id="KW-0472">Membrane</keyword>
<dbReference type="HOGENOM" id="CLU_117668_0_0_0"/>
<keyword evidence="1" id="KW-1133">Transmembrane helix</keyword>
<protein>
    <recommendedName>
        <fullName evidence="4">DUF4897 domain-containing protein</fullName>
    </recommendedName>
</protein>
<keyword evidence="1" id="KW-0812">Transmembrane</keyword>
<dbReference type="STRING" id="381764.Fnod_1688"/>
<gene>
    <name evidence="2" type="ordered locus">Fnod_1688</name>
</gene>
<dbReference type="AlphaFoldDB" id="A7HNP0"/>
<dbReference type="InterPro" id="IPR032604">
    <property type="entry name" value="DUF4897"/>
</dbReference>
<organism evidence="2 3">
    <name type="scientific">Fervidobacterium nodosum (strain ATCC 35602 / DSM 5306 / Rt17-B1)</name>
    <dbReference type="NCBI Taxonomy" id="381764"/>
    <lineage>
        <taxon>Bacteria</taxon>
        <taxon>Thermotogati</taxon>
        <taxon>Thermotogota</taxon>
        <taxon>Thermotogae</taxon>
        <taxon>Thermotogales</taxon>
        <taxon>Fervidobacteriaceae</taxon>
        <taxon>Fervidobacterium</taxon>
    </lineage>
</organism>